<accession>A0A439CXC9</accession>
<sequence>MRFSQVSLLLASVVGLGQGFVVPERSRAVKSGSTANALFARDDFQCPVDNKDECTSCPDILFNGDSISARADIPMNAIGSGSWRGGDVLETHGLSVCTVMALWDRDHWIMVHIPPAREGNNGNLAATGQDLVDEYKGKFADRYNAESWNEPVGYLLVSEYLDGDLKTNLEDWFKDRNIDPTVETYSPSDVMDGSGNLVISREGQDYPPAVVYF</sequence>
<proteinExistence type="predicted"/>
<comment type="caution">
    <text evidence="2">The sequence shown here is derived from an EMBL/GenBank/DDBJ whole genome shotgun (WGS) entry which is preliminary data.</text>
</comment>
<evidence type="ECO:0000313" key="3">
    <source>
        <dbReference type="Proteomes" id="UP000286045"/>
    </source>
</evidence>
<dbReference type="AlphaFoldDB" id="A0A439CXC9"/>
<dbReference type="EMBL" id="RYZI01000301">
    <property type="protein sequence ID" value="RWA06874.1"/>
    <property type="molecule type" value="Genomic_DNA"/>
</dbReference>
<name>A0A439CXC9_9PEZI</name>
<keyword evidence="3" id="KW-1185">Reference proteome</keyword>
<protein>
    <submittedName>
        <fullName evidence="2">Uncharacterized protein</fullName>
    </submittedName>
</protein>
<feature type="chain" id="PRO_5019490385" evidence="1">
    <location>
        <begin position="20"/>
        <end position="213"/>
    </location>
</feature>
<organism evidence="2 3">
    <name type="scientific">Xylaria grammica</name>
    <dbReference type="NCBI Taxonomy" id="363999"/>
    <lineage>
        <taxon>Eukaryota</taxon>
        <taxon>Fungi</taxon>
        <taxon>Dikarya</taxon>
        <taxon>Ascomycota</taxon>
        <taxon>Pezizomycotina</taxon>
        <taxon>Sordariomycetes</taxon>
        <taxon>Xylariomycetidae</taxon>
        <taxon>Xylariales</taxon>
        <taxon>Xylariaceae</taxon>
        <taxon>Xylaria</taxon>
    </lineage>
</organism>
<gene>
    <name evidence="2" type="ORF">EKO27_g8239</name>
</gene>
<keyword evidence="1" id="KW-0732">Signal</keyword>
<feature type="signal peptide" evidence="1">
    <location>
        <begin position="1"/>
        <end position="19"/>
    </location>
</feature>
<evidence type="ECO:0000313" key="2">
    <source>
        <dbReference type="EMBL" id="RWA06874.1"/>
    </source>
</evidence>
<reference evidence="2 3" key="1">
    <citation type="submission" date="2018-12" db="EMBL/GenBank/DDBJ databases">
        <title>Draft genome sequence of Xylaria grammica IHI A82.</title>
        <authorList>
            <person name="Buettner E."/>
            <person name="Kellner H."/>
        </authorList>
    </citation>
    <scope>NUCLEOTIDE SEQUENCE [LARGE SCALE GENOMIC DNA]</scope>
    <source>
        <strain evidence="2 3">IHI A82</strain>
    </source>
</reference>
<dbReference type="Proteomes" id="UP000286045">
    <property type="component" value="Unassembled WGS sequence"/>
</dbReference>
<evidence type="ECO:0000256" key="1">
    <source>
        <dbReference type="SAM" id="SignalP"/>
    </source>
</evidence>